<evidence type="ECO:0000256" key="2">
    <source>
        <dbReference type="ARBA" id="ARBA00022803"/>
    </source>
</evidence>
<gene>
    <name evidence="5" type="ORF">IAA86_05775</name>
</gene>
<dbReference type="InterPro" id="IPR051012">
    <property type="entry name" value="CellSynth/LPSAsmb/PSIAsmb"/>
</dbReference>
<dbReference type="Pfam" id="PF12895">
    <property type="entry name" value="ANAPC3"/>
    <property type="match status" value="1"/>
</dbReference>
<dbReference type="SMART" id="SM00028">
    <property type="entry name" value="TPR"/>
    <property type="match status" value="8"/>
</dbReference>
<dbReference type="PROSITE" id="PS50005">
    <property type="entry name" value="TPR"/>
    <property type="match status" value="6"/>
</dbReference>
<feature type="repeat" description="TPR" evidence="3">
    <location>
        <begin position="353"/>
        <end position="386"/>
    </location>
</feature>
<feature type="repeat" description="TPR" evidence="3">
    <location>
        <begin position="455"/>
        <end position="488"/>
    </location>
</feature>
<dbReference type="InterPro" id="IPR019734">
    <property type="entry name" value="TPR_rpt"/>
</dbReference>
<feature type="coiled-coil region" evidence="4">
    <location>
        <begin position="57"/>
        <end position="111"/>
    </location>
</feature>
<organism evidence="5 6">
    <name type="scientific">Candidatus Galligastranaerophilus intestinavium</name>
    <dbReference type="NCBI Taxonomy" id="2840836"/>
    <lineage>
        <taxon>Bacteria</taxon>
        <taxon>Candidatus Galligastranaerophilus</taxon>
    </lineage>
</organism>
<evidence type="ECO:0000256" key="1">
    <source>
        <dbReference type="ARBA" id="ARBA00022737"/>
    </source>
</evidence>
<keyword evidence="1" id="KW-0677">Repeat</keyword>
<evidence type="ECO:0000313" key="6">
    <source>
        <dbReference type="Proteomes" id="UP000886865"/>
    </source>
</evidence>
<dbReference type="Proteomes" id="UP000886865">
    <property type="component" value="Unassembled WGS sequence"/>
</dbReference>
<dbReference type="PANTHER" id="PTHR45586">
    <property type="entry name" value="TPR REPEAT-CONTAINING PROTEIN PA4667"/>
    <property type="match status" value="1"/>
</dbReference>
<comment type="caution">
    <text evidence="5">The sequence shown here is derived from an EMBL/GenBank/DDBJ whole genome shotgun (WGS) entry which is preliminary data.</text>
</comment>
<dbReference type="PANTHER" id="PTHR45586:SF1">
    <property type="entry name" value="LIPOPOLYSACCHARIDE ASSEMBLY PROTEIN B"/>
    <property type="match status" value="1"/>
</dbReference>
<protein>
    <submittedName>
        <fullName evidence="5">Tetratricopeptide repeat protein</fullName>
    </submittedName>
</protein>
<proteinExistence type="predicted"/>
<keyword evidence="2 3" id="KW-0802">TPR repeat</keyword>
<name>A0A9D1FJ81_9BACT</name>
<reference evidence="5" key="2">
    <citation type="journal article" date="2021" name="PeerJ">
        <title>Extensive microbial diversity within the chicken gut microbiome revealed by metagenomics and culture.</title>
        <authorList>
            <person name="Gilroy R."/>
            <person name="Ravi A."/>
            <person name="Getino M."/>
            <person name="Pursley I."/>
            <person name="Horton D.L."/>
            <person name="Alikhan N.F."/>
            <person name="Baker D."/>
            <person name="Gharbi K."/>
            <person name="Hall N."/>
            <person name="Watson M."/>
            <person name="Adriaenssens E.M."/>
            <person name="Foster-Nyarko E."/>
            <person name="Jarju S."/>
            <person name="Secka A."/>
            <person name="Antonio M."/>
            <person name="Oren A."/>
            <person name="Chaudhuri R.R."/>
            <person name="La Ragione R."/>
            <person name="Hildebrand F."/>
            <person name="Pallen M.J."/>
        </authorList>
    </citation>
    <scope>NUCLEOTIDE SEQUENCE</scope>
    <source>
        <strain evidence="5">CHK152-2871</strain>
    </source>
</reference>
<dbReference type="InterPro" id="IPR011990">
    <property type="entry name" value="TPR-like_helical_dom_sf"/>
</dbReference>
<keyword evidence="4" id="KW-0175">Coiled coil</keyword>
<dbReference type="EMBL" id="DVJQ01000049">
    <property type="protein sequence ID" value="HIS74508.1"/>
    <property type="molecule type" value="Genomic_DNA"/>
</dbReference>
<feature type="repeat" description="TPR" evidence="3">
    <location>
        <begin position="489"/>
        <end position="522"/>
    </location>
</feature>
<evidence type="ECO:0000256" key="3">
    <source>
        <dbReference type="PROSITE-ProRule" id="PRU00339"/>
    </source>
</evidence>
<reference evidence="5" key="1">
    <citation type="submission" date="2020-10" db="EMBL/GenBank/DDBJ databases">
        <authorList>
            <person name="Gilroy R."/>
        </authorList>
    </citation>
    <scope>NUCLEOTIDE SEQUENCE</scope>
    <source>
        <strain evidence="5">CHK152-2871</strain>
    </source>
</reference>
<feature type="repeat" description="TPR" evidence="3">
    <location>
        <begin position="421"/>
        <end position="454"/>
    </location>
</feature>
<feature type="repeat" description="TPR" evidence="3">
    <location>
        <begin position="44"/>
        <end position="77"/>
    </location>
</feature>
<dbReference type="Gene3D" id="1.25.40.10">
    <property type="entry name" value="Tetratricopeptide repeat domain"/>
    <property type="match status" value="4"/>
</dbReference>
<dbReference type="SUPFAM" id="SSF48452">
    <property type="entry name" value="TPR-like"/>
    <property type="match status" value="3"/>
</dbReference>
<dbReference type="Pfam" id="PF13181">
    <property type="entry name" value="TPR_8"/>
    <property type="match status" value="3"/>
</dbReference>
<dbReference type="AlphaFoldDB" id="A0A9D1FJ81"/>
<accession>A0A9D1FJ81</accession>
<feature type="repeat" description="TPR" evidence="3">
    <location>
        <begin position="174"/>
        <end position="207"/>
    </location>
</feature>
<evidence type="ECO:0000256" key="4">
    <source>
        <dbReference type="SAM" id="Coils"/>
    </source>
</evidence>
<evidence type="ECO:0000313" key="5">
    <source>
        <dbReference type="EMBL" id="HIS74508.1"/>
    </source>
</evidence>
<sequence length="544" mass="63937">MDKNKENSLDFIKKSFELKNSKLYKEAIEMLYKALEAEGGSANVEIISQIADLYAYLKNYDRALEEYEKVLEADKNHTHSLNEMLKIYFSLEKYEKALEVSKRLLETTSDAQYYINHLEILYKLNRLDKMRELYETFDDKLKNNAQILYIMSKTELYPKIEFLNKAVSTDNTYAPAYFELGLEYFNKEKYQEAKEYFKHVTNLEVNPLAYFYTGLIEHINGNFFEAINNYLECLKLDKTNDECFFELAKAYIDINWLDEAQIAIKNSIGILKLKDEYSLKLDEHYFLIAWILSKQENTKDALLYLDLIDKDSKMYPNAQILKNTLNLDTNNYIKAKEILENYYKNNPEEQKNPILIDSLGKIYKQLKSYKNARELFEKALENYPDSVFYTLELINTLIDDKQYDKALELTKELEKTTPKCPSTYNSFARIYYRLKNYQGAIDNLKILVELDKNNAEGYYFLGLVQNDTCQAQEAVENFKIALTLNPMPAKYYAQMARAYETLGSLEDAMLYIKEAIEIAPDEINYKKQAKNIAQKMNDKDKADF</sequence>
<feature type="non-terminal residue" evidence="5">
    <location>
        <position position="544"/>
    </location>
</feature>